<dbReference type="AlphaFoldDB" id="C8Z6L8"/>
<sequence length="144" mass="16393">MNACWAARISKNVNFTPWSLRVFLIRSRPCGSTWVSAVPKIKTISWLLPNSFETRSKELSFWPRPKVLEWMSVGKKQVAQVILLSRSALKAKWPPKHIPVEPILLPSNWGNWKSRSQHSLLSSSYDSNGFLILYSLPISVPCTS</sequence>
<dbReference type="Proteomes" id="UP000000286">
    <property type="component" value="Chromosome IV"/>
</dbReference>
<name>C8Z6L8_YEAS8</name>
<evidence type="ECO:0000313" key="2">
    <source>
        <dbReference type="Proteomes" id="UP000000286"/>
    </source>
</evidence>
<protein>
    <submittedName>
        <fullName evidence="1">EC1118_1D0_1398p</fullName>
    </submittedName>
</protein>
<dbReference type="EMBL" id="FN393063">
    <property type="protein sequence ID" value="CAY78423.1"/>
    <property type="molecule type" value="Genomic_DNA"/>
</dbReference>
<organism evidence="1 2">
    <name type="scientific">Saccharomyces cerevisiae (strain Lalvin EC1118 / Prise de mousse)</name>
    <name type="common">Baker's yeast</name>
    <dbReference type="NCBI Taxonomy" id="643680"/>
    <lineage>
        <taxon>Eukaryota</taxon>
        <taxon>Fungi</taxon>
        <taxon>Dikarya</taxon>
        <taxon>Ascomycota</taxon>
        <taxon>Saccharomycotina</taxon>
        <taxon>Saccharomycetes</taxon>
        <taxon>Saccharomycetales</taxon>
        <taxon>Saccharomycetaceae</taxon>
        <taxon>Saccharomyces</taxon>
    </lineage>
</organism>
<dbReference type="HOGENOM" id="CLU_1797952_0_0_1"/>
<gene>
    <name evidence="1" type="ORF">EC1118_1D0_1398g</name>
</gene>
<evidence type="ECO:0000313" key="1">
    <source>
        <dbReference type="EMBL" id="CAY78423.1"/>
    </source>
</evidence>
<accession>C8Z6L8</accession>
<reference evidence="1 2" key="1">
    <citation type="journal article" date="2009" name="Proc. Natl. Acad. Sci. U.S.A.">
        <title>Eukaryote-to-eukaryote gene transfer events revealed by the genome sequence of the wine yeast Saccharomyces cerevisiae EC1118.</title>
        <authorList>
            <person name="Novo M."/>
            <person name="Bigey F."/>
            <person name="Beyne E."/>
            <person name="Galeote V."/>
            <person name="Gavory F."/>
            <person name="Mallet S."/>
            <person name="Cambot B."/>
            <person name="Legras J.L."/>
            <person name="Wincker P."/>
            <person name="Casaregola S."/>
            <person name="Dequin S."/>
        </authorList>
    </citation>
    <scope>NUCLEOTIDE SEQUENCE [LARGE SCALE GENOMIC DNA]</scope>
    <source>
        <strain evidence="2">Lalvin EC1118 / Prise de mousse</strain>
    </source>
</reference>
<proteinExistence type="predicted"/>